<keyword evidence="4" id="KW-0963">Cytoplasm</keyword>
<dbReference type="FunFam" id="2.40.100.10:FF:000028">
    <property type="entry name" value="Peptidyl-prolyl cis-trans isomerase"/>
    <property type="match status" value="1"/>
</dbReference>
<keyword evidence="6 7" id="KW-0413">Isomerase</keyword>
<dbReference type="PROSITE" id="PS51257">
    <property type="entry name" value="PROKAR_LIPOPROTEIN"/>
    <property type="match status" value="1"/>
</dbReference>
<dbReference type="Gene3D" id="2.40.100.10">
    <property type="entry name" value="Cyclophilin-like"/>
    <property type="match status" value="1"/>
</dbReference>
<comment type="similarity">
    <text evidence="3 7">Belongs to the cyclophilin-type PPIase family.</text>
</comment>
<evidence type="ECO:0000313" key="9">
    <source>
        <dbReference type="EMBL" id="KKT48766.1"/>
    </source>
</evidence>
<dbReference type="PANTHER" id="PTHR45625">
    <property type="entry name" value="PEPTIDYL-PROLYL CIS-TRANS ISOMERASE-RELATED"/>
    <property type="match status" value="1"/>
</dbReference>
<evidence type="ECO:0000256" key="5">
    <source>
        <dbReference type="ARBA" id="ARBA00023110"/>
    </source>
</evidence>
<dbReference type="PANTHER" id="PTHR45625:SF4">
    <property type="entry name" value="PEPTIDYLPROLYL ISOMERASE DOMAIN AND WD REPEAT-CONTAINING PROTEIN 1"/>
    <property type="match status" value="1"/>
</dbReference>
<comment type="function">
    <text evidence="1 7">PPIases accelerate the folding of proteins. It catalyzes the cis-trans isomerization of proline imidic peptide bonds in oligopeptides.</text>
</comment>
<evidence type="ECO:0000256" key="7">
    <source>
        <dbReference type="RuleBase" id="RU363019"/>
    </source>
</evidence>
<evidence type="ECO:0000256" key="2">
    <source>
        <dbReference type="ARBA" id="ARBA00004496"/>
    </source>
</evidence>
<gene>
    <name evidence="9" type="ORF">UW41_C0019G0016</name>
</gene>
<evidence type="ECO:0000259" key="8">
    <source>
        <dbReference type="PROSITE" id="PS50072"/>
    </source>
</evidence>
<feature type="signal peptide" evidence="7">
    <location>
        <begin position="1"/>
        <end position="25"/>
    </location>
</feature>
<keyword evidence="7" id="KW-0732">Signal</keyword>
<dbReference type="GO" id="GO:0006457">
    <property type="term" value="P:protein folding"/>
    <property type="evidence" value="ECO:0007669"/>
    <property type="project" value="InterPro"/>
</dbReference>
<dbReference type="Pfam" id="PF00160">
    <property type="entry name" value="Pro_isomerase"/>
    <property type="match status" value="1"/>
</dbReference>
<sequence length="232" mass="24869">MKKLLPIIFALFLAGCQLFPAPAPSSIKLSDPKVSIITPSPTIINTPELTPTTMSTPSAKITEATAIIKTSKGDITIELFPKSAPKTVTNFIGLSKGTIDWTNPKTGQKISGKPLYEGTIFHRVIKDFMIQGGDPLGTGTGDPGYRFADEFDPSLNFSEPYMLAMANSGPNTNGSQFFITVVSTTWLNNKHTIFGKVTKGKEVVDAIVSAPTSAGYKPITDISIKSIDVVEK</sequence>
<dbReference type="InterPro" id="IPR020892">
    <property type="entry name" value="Cyclophilin-type_PPIase_CS"/>
</dbReference>
<dbReference type="EC" id="5.2.1.8" evidence="7"/>
<keyword evidence="5 7" id="KW-0697">Rotamase</keyword>
<proteinExistence type="inferred from homology"/>
<feature type="domain" description="PPIase cyclophilin-type" evidence="8">
    <location>
        <begin position="73"/>
        <end position="229"/>
    </location>
</feature>
<accession>A0A0G1HNM1</accession>
<feature type="chain" id="PRO_5006515978" description="Peptidyl-prolyl cis-trans isomerase" evidence="7">
    <location>
        <begin position="26"/>
        <end position="232"/>
    </location>
</feature>
<dbReference type="SUPFAM" id="SSF50891">
    <property type="entry name" value="Cyclophilin-like"/>
    <property type="match status" value="1"/>
</dbReference>
<evidence type="ECO:0000256" key="6">
    <source>
        <dbReference type="ARBA" id="ARBA00023235"/>
    </source>
</evidence>
<evidence type="ECO:0000313" key="10">
    <source>
        <dbReference type="Proteomes" id="UP000034172"/>
    </source>
</evidence>
<dbReference type="InterPro" id="IPR029000">
    <property type="entry name" value="Cyclophilin-like_dom_sf"/>
</dbReference>
<comment type="subcellular location">
    <subcellularLocation>
        <location evidence="2">Cytoplasm</location>
    </subcellularLocation>
</comment>
<dbReference type="GO" id="GO:0003755">
    <property type="term" value="F:peptidyl-prolyl cis-trans isomerase activity"/>
    <property type="evidence" value="ECO:0007669"/>
    <property type="project" value="UniProtKB-UniRule"/>
</dbReference>
<dbReference type="PROSITE" id="PS00170">
    <property type="entry name" value="CSA_PPIASE_1"/>
    <property type="match status" value="1"/>
</dbReference>
<protein>
    <recommendedName>
        <fullName evidence="7">Peptidyl-prolyl cis-trans isomerase</fullName>
        <shortName evidence="7">PPIase</shortName>
        <ecNumber evidence="7">5.2.1.8</ecNumber>
    </recommendedName>
</protein>
<comment type="caution">
    <text evidence="9">The sequence shown here is derived from an EMBL/GenBank/DDBJ whole genome shotgun (WGS) entry which is preliminary data.</text>
</comment>
<reference evidence="9 10" key="1">
    <citation type="journal article" date="2015" name="Nature">
        <title>rRNA introns, odd ribosomes, and small enigmatic genomes across a large radiation of phyla.</title>
        <authorList>
            <person name="Brown C.T."/>
            <person name="Hug L.A."/>
            <person name="Thomas B.C."/>
            <person name="Sharon I."/>
            <person name="Castelle C.J."/>
            <person name="Singh A."/>
            <person name="Wilkins M.J."/>
            <person name="Williams K.H."/>
            <person name="Banfield J.F."/>
        </authorList>
    </citation>
    <scope>NUCLEOTIDE SEQUENCE [LARGE SCALE GENOMIC DNA]</scope>
</reference>
<dbReference type="CDD" id="cd00317">
    <property type="entry name" value="cyclophilin"/>
    <property type="match status" value="1"/>
</dbReference>
<evidence type="ECO:0000256" key="4">
    <source>
        <dbReference type="ARBA" id="ARBA00022490"/>
    </source>
</evidence>
<organism evidence="9 10">
    <name type="scientific">Candidatus Collierbacteria bacterium GW2011_GWC2_44_18</name>
    <dbReference type="NCBI Taxonomy" id="1618392"/>
    <lineage>
        <taxon>Bacteria</taxon>
        <taxon>Candidatus Collieribacteriota</taxon>
    </lineage>
</organism>
<dbReference type="PRINTS" id="PR00153">
    <property type="entry name" value="CSAPPISMRASE"/>
</dbReference>
<dbReference type="InterPro" id="IPR044666">
    <property type="entry name" value="Cyclophilin_A-like"/>
</dbReference>
<name>A0A0G1HNM1_9BACT</name>
<dbReference type="PATRIC" id="fig|1618392.3.peg.752"/>
<dbReference type="AlphaFoldDB" id="A0A0G1HNM1"/>
<dbReference type="Proteomes" id="UP000034172">
    <property type="component" value="Unassembled WGS sequence"/>
</dbReference>
<dbReference type="EMBL" id="LCIE01000019">
    <property type="protein sequence ID" value="KKT48766.1"/>
    <property type="molecule type" value="Genomic_DNA"/>
</dbReference>
<evidence type="ECO:0000256" key="1">
    <source>
        <dbReference type="ARBA" id="ARBA00002388"/>
    </source>
</evidence>
<dbReference type="InterPro" id="IPR002130">
    <property type="entry name" value="Cyclophilin-type_PPIase_dom"/>
</dbReference>
<dbReference type="STRING" id="1618392.UW41_C0019G0016"/>
<comment type="catalytic activity">
    <reaction evidence="7">
        <text>[protein]-peptidylproline (omega=180) = [protein]-peptidylproline (omega=0)</text>
        <dbReference type="Rhea" id="RHEA:16237"/>
        <dbReference type="Rhea" id="RHEA-COMP:10747"/>
        <dbReference type="Rhea" id="RHEA-COMP:10748"/>
        <dbReference type="ChEBI" id="CHEBI:83833"/>
        <dbReference type="ChEBI" id="CHEBI:83834"/>
        <dbReference type="EC" id="5.2.1.8"/>
    </reaction>
</comment>
<evidence type="ECO:0000256" key="3">
    <source>
        <dbReference type="ARBA" id="ARBA00007365"/>
    </source>
</evidence>
<dbReference type="GO" id="GO:0005737">
    <property type="term" value="C:cytoplasm"/>
    <property type="evidence" value="ECO:0007669"/>
    <property type="project" value="UniProtKB-SubCell"/>
</dbReference>
<dbReference type="PROSITE" id="PS50072">
    <property type="entry name" value="CSA_PPIASE_2"/>
    <property type="match status" value="1"/>
</dbReference>